<dbReference type="SUPFAM" id="SSF46689">
    <property type="entry name" value="Homeodomain-like"/>
    <property type="match status" value="1"/>
</dbReference>
<organism evidence="2 3">
    <name type="scientific">Paenibacillus pectinilyticus</name>
    <dbReference type="NCBI Taxonomy" id="512399"/>
    <lineage>
        <taxon>Bacteria</taxon>
        <taxon>Bacillati</taxon>
        <taxon>Bacillota</taxon>
        <taxon>Bacilli</taxon>
        <taxon>Bacillales</taxon>
        <taxon>Paenibacillaceae</taxon>
        <taxon>Paenibacillus</taxon>
    </lineage>
</organism>
<dbReference type="InterPro" id="IPR009057">
    <property type="entry name" value="Homeodomain-like_sf"/>
</dbReference>
<dbReference type="STRING" id="512399.A8709_12215"/>
<name>A0A1C1A2X0_9BACL</name>
<keyword evidence="3" id="KW-1185">Reference proteome</keyword>
<dbReference type="PANTHER" id="PTHR46889:SF4">
    <property type="entry name" value="TRANSPOSASE INSO FOR INSERTION SEQUENCE ELEMENT IS911B-RELATED"/>
    <property type="match status" value="1"/>
</dbReference>
<dbReference type="InterPro" id="IPR025948">
    <property type="entry name" value="HTH-like_dom"/>
</dbReference>
<dbReference type="EMBL" id="LYPC01000014">
    <property type="protein sequence ID" value="OCT14894.1"/>
    <property type="molecule type" value="Genomic_DNA"/>
</dbReference>
<accession>A0A1C1A2X0</accession>
<feature type="domain" description="HTH-like" evidence="1">
    <location>
        <begin position="71"/>
        <end position="127"/>
    </location>
</feature>
<evidence type="ECO:0000313" key="3">
    <source>
        <dbReference type="Proteomes" id="UP000093309"/>
    </source>
</evidence>
<dbReference type="Proteomes" id="UP000093309">
    <property type="component" value="Unassembled WGS sequence"/>
</dbReference>
<evidence type="ECO:0000259" key="1">
    <source>
        <dbReference type="Pfam" id="PF13276"/>
    </source>
</evidence>
<dbReference type="InterPro" id="IPR050900">
    <property type="entry name" value="Transposase_IS3/IS150/IS904"/>
</dbReference>
<gene>
    <name evidence="2" type="ORF">A8709_12215</name>
</gene>
<dbReference type="PANTHER" id="PTHR46889">
    <property type="entry name" value="TRANSPOSASE INSF FOR INSERTION SEQUENCE IS3B-RELATED"/>
    <property type="match status" value="1"/>
</dbReference>
<reference evidence="3" key="1">
    <citation type="submission" date="2016-05" db="EMBL/GenBank/DDBJ databases">
        <title>Paenibacillus oryzae. sp. nov., isolated from the rice root.</title>
        <authorList>
            <person name="Zhang J."/>
            <person name="Zhang X."/>
        </authorList>
    </citation>
    <scope>NUCLEOTIDE SEQUENCE [LARGE SCALE GENOMIC DNA]</scope>
    <source>
        <strain evidence="3">KCTC13222</strain>
    </source>
</reference>
<comment type="caution">
    <text evidence="2">The sequence shown here is derived from an EMBL/GenBank/DDBJ whole genome shotgun (WGS) entry which is preliminary data.</text>
</comment>
<dbReference type="Pfam" id="PF13276">
    <property type="entry name" value="HTH_21"/>
    <property type="match status" value="1"/>
</dbReference>
<dbReference type="OrthoDB" id="9781005at2"/>
<dbReference type="RefSeq" id="WP_065851704.1">
    <property type="nucleotide sequence ID" value="NZ_LYPC01000014.1"/>
</dbReference>
<dbReference type="AlphaFoldDB" id="A0A1C1A2X0"/>
<proteinExistence type="predicted"/>
<evidence type="ECO:0000313" key="2">
    <source>
        <dbReference type="EMBL" id="OCT14894.1"/>
    </source>
</evidence>
<sequence>MGAELQRDHAEFAQKTECLIQSQSKEQRFQFIEDHHSEFSVEKMCKLLQVSRSGYYKWLLGKADENSYQKRRAALTNRIISLFRDYDGKYGSPKITEYLRQEGWVLSERFVGRIMKENGLKANLKRRG</sequence>
<protein>
    <recommendedName>
        <fullName evidence="1">HTH-like domain-containing protein</fullName>
    </recommendedName>
</protein>